<comment type="caution">
    <text evidence="4">The sequence shown here is derived from an EMBL/GenBank/DDBJ whole genome shotgun (WGS) entry which is preliminary data.</text>
</comment>
<evidence type="ECO:0000259" key="3">
    <source>
        <dbReference type="Pfam" id="PF01055"/>
    </source>
</evidence>
<dbReference type="Gene3D" id="3.20.20.80">
    <property type="entry name" value="Glycosidases"/>
    <property type="match status" value="1"/>
</dbReference>
<name>A0ABQ5KHN5_9EUKA</name>
<dbReference type="Pfam" id="PF01055">
    <property type="entry name" value="Glyco_hydro_31_2nd"/>
    <property type="match status" value="1"/>
</dbReference>
<evidence type="ECO:0000313" key="5">
    <source>
        <dbReference type="Proteomes" id="UP001057375"/>
    </source>
</evidence>
<dbReference type="PANTHER" id="PTHR43863">
    <property type="entry name" value="HYDROLASE, PUTATIVE (AFU_ORTHOLOGUE AFUA_1G03140)-RELATED"/>
    <property type="match status" value="1"/>
</dbReference>
<proteinExistence type="inferred from homology"/>
<feature type="non-terminal residue" evidence="4">
    <location>
        <position position="1"/>
    </location>
</feature>
<protein>
    <submittedName>
        <fullName evidence="4">Glycoside hydrolase family 31 like protein</fullName>
    </submittedName>
</protein>
<evidence type="ECO:0000256" key="1">
    <source>
        <dbReference type="ARBA" id="ARBA00007806"/>
    </source>
</evidence>
<dbReference type="EMBL" id="BQXS01002401">
    <property type="protein sequence ID" value="GKT32043.1"/>
    <property type="molecule type" value="Genomic_DNA"/>
</dbReference>
<sequence length="148" mass="16938">GVLMDSDGAYPVTDSGSKKLEMYYGNFDKRRYEKKDVEYYLMVGNPEQIMDNVSDISGKAPMLPKWAMGFMNTEWGIDEAEMRDMVSQYRAKDIPIDSYAIDYDWKKWGEDNYGEFSWNTSNFPSVANGTLKSDMNGEGIQMVGIMKP</sequence>
<accession>A0ABQ5KHN5</accession>
<dbReference type="Proteomes" id="UP001057375">
    <property type="component" value="Unassembled WGS sequence"/>
</dbReference>
<evidence type="ECO:0000313" key="4">
    <source>
        <dbReference type="EMBL" id="GKT32043.1"/>
    </source>
</evidence>
<evidence type="ECO:0000256" key="2">
    <source>
        <dbReference type="RuleBase" id="RU361185"/>
    </source>
</evidence>
<feature type="domain" description="Glycoside hydrolase family 31 TIM barrel" evidence="3">
    <location>
        <begin position="61"/>
        <end position="148"/>
    </location>
</feature>
<dbReference type="GO" id="GO:0016787">
    <property type="term" value="F:hydrolase activity"/>
    <property type="evidence" value="ECO:0007669"/>
    <property type="project" value="UniProtKB-KW"/>
</dbReference>
<dbReference type="InterPro" id="IPR000322">
    <property type="entry name" value="Glyco_hydro_31_TIM"/>
</dbReference>
<feature type="non-terminal residue" evidence="4">
    <location>
        <position position="148"/>
    </location>
</feature>
<keyword evidence="5" id="KW-1185">Reference proteome</keyword>
<reference evidence="4" key="1">
    <citation type="submission" date="2022-03" db="EMBL/GenBank/DDBJ databases">
        <title>Draft genome sequence of Aduncisulcus paluster, a free-living microaerophilic Fornicata.</title>
        <authorList>
            <person name="Yuyama I."/>
            <person name="Kume K."/>
            <person name="Tamura T."/>
            <person name="Inagaki Y."/>
            <person name="Hashimoto T."/>
        </authorList>
    </citation>
    <scope>NUCLEOTIDE SEQUENCE</scope>
    <source>
        <strain evidence="4">NY0171</strain>
    </source>
</reference>
<comment type="similarity">
    <text evidence="1 2">Belongs to the glycosyl hydrolase 31 family.</text>
</comment>
<gene>
    <name evidence="4" type="ORF">ADUPG1_002179</name>
</gene>
<dbReference type="InterPro" id="IPR017853">
    <property type="entry name" value="GH"/>
</dbReference>
<keyword evidence="2" id="KW-0326">Glycosidase</keyword>
<dbReference type="InterPro" id="IPR051816">
    <property type="entry name" value="Glycosyl_Hydrolase_31"/>
</dbReference>
<keyword evidence="2 4" id="KW-0378">Hydrolase</keyword>
<dbReference type="PANTHER" id="PTHR43863:SF2">
    <property type="entry name" value="MALTASE-GLUCOAMYLASE"/>
    <property type="match status" value="1"/>
</dbReference>
<dbReference type="SUPFAM" id="SSF51445">
    <property type="entry name" value="(Trans)glycosidases"/>
    <property type="match status" value="1"/>
</dbReference>
<organism evidence="4 5">
    <name type="scientific">Aduncisulcus paluster</name>
    <dbReference type="NCBI Taxonomy" id="2918883"/>
    <lineage>
        <taxon>Eukaryota</taxon>
        <taxon>Metamonada</taxon>
        <taxon>Carpediemonas-like organisms</taxon>
        <taxon>Aduncisulcus</taxon>
    </lineage>
</organism>